<dbReference type="Proteomes" id="UP000054097">
    <property type="component" value="Unassembled WGS sequence"/>
</dbReference>
<dbReference type="EMBL" id="KN824288">
    <property type="protein sequence ID" value="KIM29495.1"/>
    <property type="molecule type" value="Genomic_DNA"/>
</dbReference>
<dbReference type="AlphaFoldDB" id="A0A0C3AY77"/>
<evidence type="ECO:0008006" key="4">
    <source>
        <dbReference type="Google" id="ProtNLM"/>
    </source>
</evidence>
<evidence type="ECO:0000313" key="3">
    <source>
        <dbReference type="Proteomes" id="UP000054097"/>
    </source>
</evidence>
<evidence type="ECO:0000256" key="1">
    <source>
        <dbReference type="SAM" id="MobiDB-lite"/>
    </source>
</evidence>
<evidence type="ECO:0000313" key="2">
    <source>
        <dbReference type="EMBL" id="KIM29495.1"/>
    </source>
</evidence>
<organism evidence="2 3">
    <name type="scientific">Serendipita vermifera MAFF 305830</name>
    <dbReference type="NCBI Taxonomy" id="933852"/>
    <lineage>
        <taxon>Eukaryota</taxon>
        <taxon>Fungi</taxon>
        <taxon>Dikarya</taxon>
        <taxon>Basidiomycota</taxon>
        <taxon>Agaricomycotina</taxon>
        <taxon>Agaricomycetes</taxon>
        <taxon>Sebacinales</taxon>
        <taxon>Serendipitaceae</taxon>
        <taxon>Serendipita</taxon>
    </lineage>
</organism>
<reference evidence="2 3" key="1">
    <citation type="submission" date="2014-04" db="EMBL/GenBank/DDBJ databases">
        <authorList>
            <consortium name="DOE Joint Genome Institute"/>
            <person name="Kuo A."/>
            <person name="Zuccaro A."/>
            <person name="Kohler A."/>
            <person name="Nagy L.G."/>
            <person name="Floudas D."/>
            <person name="Copeland A."/>
            <person name="Barry K.W."/>
            <person name="Cichocki N."/>
            <person name="Veneault-Fourrey C."/>
            <person name="LaButti K."/>
            <person name="Lindquist E.A."/>
            <person name="Lipzen A."/>
            <person name="Lundell T."/>
            <person name="Morin E."/>
            <person name="Murat C."/>
            <person name="Sun H."/>
            <person name="Tunlid A."/>
            <person name="Henrissat B."/>
            <person name="Grigoriev I.V."/>
            <person name="Hibbett D.S."/>
            <person name="Martin F."/>
            <person name="Nordberg H.P."/>
            <person name="Cantor M.N."/>
            <person name="Hua S.X."/>
        </authorList>
    </citation>
    <scope>NUCLEOTIDE SEQUENCE [LARGE SCALE GENOMIC DNA]</scope>
    <source>
        <strain evidence="2 3">MAFF 305830</strain>
    </source>
</reference>
<keyword evidence="3" id="KW-1185">Reference proteome</keyword>
<feature type="compositionally biased region" description="Low complexity" evidence="1">
    <location>
        <begin position="81"/>
        <end position="98"/>
    </location>
</feature>
<dbReference type="OrthoDB" id="2563191at2759"/>
<gene>
    <name evidence="2" type="ORF">M408DRAFT_114361</name>
</gene>
<dbReference type="HOGENOM" id="CLU_1856524_0_0_1"/>
<name>A0A0C3AY77_SERVB</name>
<sequence length="138" mass="15094">MTSRTDLAPTYACPCLNVRISPLSKSVSPEDGWKSVSVDENGIKIIYEHLTLKSRVSSNGHSLSCRLCNATVYRLPDGADASPSPTSATTPATPSRAPDFQSFFSTKKEMWIQICTTQQGVIAHSSMRHSNEHHQSLT</sequence>
<protein>
    <recommendedName>
        <fullName evidence="4">Yippee domain-containing protein</fullName>
    </recommendedName>
</protein>
<reference evidence="3" key="2">
    <citation type="submission" date="2015-01" db="EMBL/GenBank/DDBJ databases">
        <title>Evolutionary Origins and Diversification of the Mycorrhizal Mutualists.</title>
        <authorList>
            <consortium name="DOE Joint Genome Institute"/>
            <consortium name="Mycorrhizal Genomics Consortium"/>
            <person name="Kohler A."/>
            <person name="Kuo A."/>
            <person name="Nagy L.G."/>
            <person name="Floudas D."/>
            <person name="Copeland A."/>
            <person name="Barry K.W."/>
            <person name="Cichocki N."/>
            <person name="Veneault-Fourrey C."/>
            <person name="LaButti K."/>
            <person name="Lindquist E.A."/>
            <person name="Lipzen A."/>
            <person name="Lundell T."/>
            <person name="Morin E."/>
            <person name="Murat C."/>
            <person name="Riley R."/>
            <person name="Ohm R."/>
            <person name="Sun H."/>
            <person name="Tunlid A."/>
            <person name="Henrissat B."/>
            <person name="Grigoriev I.V."/>
            <person name="Hibbett D.S."/>
            <person name="Martin F."/>
        </authorList>
    </citation>
    <scope>NUCLEOTIDE SEQUENCE [LARGE SCALE GENOMIC DNA]</scope>
    <source>
        <strain evidence="3">MAFF 305830</strain>
    </source>
</reference>
<feature type="region of interest" description="Disordered" evidence="1">
    <location>
        <begin position="79"/>
        <end position="99"/>
    </location>
</feature>
<proteinExistence type="predicted"/>
<accession>A0A0C3AY77</accession>